<gene>
    <name evidence="1" type="ORF">OOT00_02290</name>
</gene>
<name>A0ABT3N5T2_9BACT</name>
<comment type="caution">
    <text evidence="1">The sequence shown here is derived from an EMBL/GenBank/DDBJ whole genome shotgun (WGS) entry which is preliminary data.</text>
</comment>
<dbReference type="EMBL" id="JAPFPW010000002">
    <property type="protein sequence ID" value="MCW7752813.1"/>
    <property type="molecule type" value="Genomic_DNA"/>
</dbReference>
<protein>
    <submittedName>
        <fullName evidence="1">Uracil-DNA glycosylase</fullName>
    </submittedName>
</protein>
<keyword evidence="2" id="KW-1185">Reference proteome</keyword>
<sequence>MKTQKKRINCYRCRHYYITWEPKFPHGCRGLNFKSREMPSLAVFRSSGQPCHFYTPKPGNTHSKTTKKDILA</sequence>
<accession>A0ABT3N5T2</accession>
<dbReference type="RefSeq" id="WP_265423675.1">
    <property type="nucleotide sequence ID" value="NZ_JAPFPW010000002.1"/>
</dbReference>
<evidence type="ECO:0000313" key="2">
    <source>
        <dbReference type="Proteomes" id="UP001209681"/>
    </source>
</evidence>
<proteinExistence type="predicted"/>
<dbReference type="Proteomes" id="UP001209681">
    <property type="component" value="Unassembled WGS sequence"/>
</dbReference>
<evidence type="ECO:0000313" key="1">
    <source>
        <dbReference type="EMBL" id="MCW7752813.1"/>
    </source>
</evidence>
<organism evidence="1 2">
    <name type="scientific">Desulfobotulus pelophilus</name>
    <dbReference type="NCBI Taxonomy" id="2823377"/>
    <lineage>
        <taxon>Bacteria</taxon>
        <taxon>Pseudomonadati</taxon>
        <taxon>Thermodesulfobacteriota</taxon>
        <taxon>Desulfobacteria</taxon>
        <taxon>Desulfobacterales</taxon>
        <taxon>Desulfobacteraceae</taxon>
        <taxon>Desulfobotulus</taxon>
    </lineage>
</organism>
<reference evidence="1 2" key="1">
    <citation type="submission" date="2022-11" db="EMBL/GenBank/DDBJ databases">
        <title>Desulfobotulus tamanensis H1 sp. nov. - anaerobic, alkaliphilic, sulphate reducing bacterium isolated from terrestrial mud volcano.</title>
        <authorList>
            <person name="Frolova A."/>
            <person name="Merkel A.Y."/>
            <person name="Slobodkin A.I."/>
        </authorList>
    </citation>
    <scope>NUCLEOTIDE SEQUENCE [LARGE SCALE GENOMIC DNA]</scope>
    <source>
        <strain evidence="1 2">H1</strain>
    </source>
</reference>